<dbReference type="HOGENOM" id="CLU_055888_0_0_1"/>
<dbReference type="EnsemblMetazoa" id="CapteT213949">
    <property type="protein sequence ID" value="CapteP213949"/>
    <property type="gene ID" value="CapteG213949"/>
</dbReference>
<dbReference type="PRINTS" id="PR00237">
    <property type="entry name" value="GPCRRHODOPSN"/>
</dbReference>
<keyword evidence="5 6" id="KW-0472">Membrane</keyword>
<evidence type="ECO:0000256" key="3">
    <source>
        <dbReference type="ARBA" id="ARBA00022692"/>
    </source>
</evidence>
<evidence type="ECO:0000256" key="4">
    <source>
        <dbReference type="ARBA" id="ARBA00022989"/>
    </source>
</evidence>
<dbReference type="EMBL" id="KB293716">
    <property type="protein sequence ID" value="ELU15605.1"/>
    <property type="molecule type" value="Genomic_DNA"/>
</dbReference>
<feature type="transmembrane region" description="Helical" evidence="6">
    <location>
        <begin position="188"/>
        <end position="211"/>
    </location>
</feature>
<feature type="transmembrane region" description="Helical" evidence="6">
    <location>
        <begin position="144"/>
        <end position="168"/>
    </location>
</feature>
<gene>
    <name evidence="8" type="ORF">CAPTEDRAFT_213949</name>
</gene>
<name>R7VIQ9_CAPTE</name>
<reference evidence="8 10" key="2">
    <citation type="journal article" date="2013" name="Nature">
        <title>Insights into bilaterian evolution from three spiralian genomes.</title>
        <authorList>
            <person name="Simakov O."/>
            <person name="Marletaz F."/>
            <person name="Cho S.J."/>
            <person name="Edsinger-Gonzales E."/>
            <person name="Havlak P."/>
            <person name="Hellsten U."/>
            <person name="Kuo D.H."/>
            <person name="Larsson T."/>
            <person name="Lv J."/>
            <person name="Arendt D."/>
            <person name="Savage R."/>
            <person name="Osoegawa K."/>
            <person name="de Jong P."/>
            <person name="Grimwood J."/>
            <person name="Chapman J.A."/>
            <person name="Shapiro H."/>
            <person name="Aerts A."/>
            <person name="Otillar R.P."/>
            <person name="Terry A.Y."/>
            <person name="Boore J.L."/>
            <person name="Grigoriev I.V."/>
            <person name="Lindberg D.R."/>
            <person name="Seaver E.C."/>
            <person name="Weisblat D.A."/>
            <person name="Putnam N.H."/>
            <person name="Rokhsar D.S."/>
        </authorList>
    </citation>
    <scope>NUCLEOTIDE SEQUENCE</scope>
    <source>
        <strain evidence="8 10">I ESC-2004</strain>
    </source>
</reference>
<keyword evidence="3 6" id="KW-0812">Transmembrane</keyword>
<organism evidence="8">
    <name type="scientific">Capitella teleta</name>
    <name type="common">Polychaete worm</name>
    <dbReference type="NCBI Taxonomy" id="283909"/>
    <lineage>
        <taxon>Eukaryota</taxon>
        <taxon>Metazoa</taxon>
        <taxon>Spiralia</taxon>
        <taxon>Lophotrochozoa</taxon>
        <taxon>Annelida</taxon>
        <taxon>Polychaeta</taxon>
        <taxon>Sedentaria</taxon>
        <taxon>Scolecida</taxon>
        <taxon>Capitellidae</taxon>
        <taxon>Capitella</taxon>
    </lineage>
</organism>
<comment type="subcellular location">
    <subcellularLocation>
        <location evidence="1">Cell membrane</location>
        <topology evidence="1">Multi-pass membrane protein</topology>
    </subcellularLocation>
</comment>
<reference evidence="10" key="1">
    <citation type="submission" date="2012-12" db="EMBL/GenBank/DDBJ databases">
        <authorList>
            <person name="Hellsten U."/>
            <person name="Grimwood J."/>
            <person name="Chapman J.A."/>
            <person name="Shapiro H."/>
            <person name="Aerts A."/>
            <person name="Otillar R.P."/>
            <person name="Terry A.Y."/>
            <person name="Boore J.L."/>
            <person name="Simakov O."/>
            <person name="Marletaz F."/>
            <person name="Cho S.-J."/>
            <person name="Edsinger-Gonzales E."/>
            <person name="Havlak P."/>
            <person name="Kuo D.-H."/>
            <person name="Larsson T."/>
            <person name="Lv J."/>
            <person name="Arendt D."/>
            <person name="Savage R."/>
            <person name="Osoegawa K."/>
            <person name="de Jong P."/>
            <person name="Lindberg D.R."/>
            <person name="Seaver E.C."/>
            <person name="Weisblat D.A."/>
            <person name="Putnam N.H."/>
            <person name="Grigoriev I.V."/>
            <person name="Rokhsar D.S."/>
        </authorList>
    </citation>
    <scope>NUCLEOTIDE SEQUENCE</scope>
    <source>
        <strain evidence="10">I ESC-2004</strain>
    </source>
</reference>
<feature type="transmembrane region" description="Helical" evidence="6">
    <location>
        <begin position="278"/>
        <end position="302"/>
    </location>
</feature>
<dbReference type="STRING" id="283909.R7VIQ9"/>
<dbReference type="SMART" id="SM01381">
    <property type="entry name" value="7TM_GPCR_Srsx"/>
    <property type="match status" value="1"/>
</dbReference>
<dbReference type="EMBL" id="AMQN01017967">
    <property type="status" value="NOT_ANNOTATED_CDS"/>
    <property type="molecule type" value="Genomic_DNA"/>
</dbReference>
<feature type="transmembrane region" description="Helical" evidence="6">
    <location>
        <begin position="105"/>
        <end position="123"/>
    </location>
</feature>
<feature type="transmembrane region" description="Helical" evidence="6">
    <location>
        <begin position="33"/>
        <end position="55"/>
    </location>
</feature>
<feature type="transmembrane region" description="Helical" evidence="6">
    <location>
        <begin position="67"/>
        <end position="93"/>
    </location>
</feature>
<dbReference type="CDD" id="cd00637">
    <property type="entry name" value="7tm_classA_rhodopsin-like"/>
    <property type="match status" value="1"/>
</dbReference>
<dbReference type="PANTHER" id="PTHR22750">
    <property type="entry name" value="G-PROTEIN COUPLED RECEPTOR"/>
    <property type="match status" value="1"/>
</dbReference>
<feature type="domain" description="G-protein coupled receptors family 1 profile" evidence="7">
    <location>
        <begin position="45"/>
        <end position="300"/>
    </location>
</feature>
<feature type="transmembrane region" description="Helical" evidence="6">
    <location>
        <begin position="243"/>
        <end position="266"/>
    </location>
</feature>
<dbReference type="AlphaFoldDB" id="R7VIQ9"/>
<dbReference type="OrthoDB" id="6287421at2759"/>
<evidence type="ECO:0000256" key="6">
    <source>
        <dbReference type="SAM" id="Phobius"/>
    </source>
</evidence>
<evidence type="ECO:0000313" key="10">
    <source>
        <dbReference type="Proteomes" id="UP000014760"/>
    </source>
</evidence>
<accession>R7VIQ9</accession>
<dbReference type="Pfam" id="PF00001">
    <property type="entry name" value="7tm_1"/>
    <property type="match status" value="1"/>
</dbReference>
<keyword evidence="2" id="KW-1003">Cell membrane</keyword>
<keyword evidence="10" id="KW-1185">Reference proteome</keyword>
<dbReference type="GO" id="GO:0004930">
    <property type="term" value="F:G protein-coupled receptor activity"/>
    <property type="evidence" value="ECO:0007669"/>
    <property type="project" value="InterPro"/>
</dbReference>
<evidence type="ECO:0000256" key="2">
    <source>
        <dbReference type="ARBA" id="ARBA00022475"/>
    </source>
</evidence>
<evidence type="ECO:0000313" key="9">
    <source>
        <dbReference type="EnsemblMetazoa" id="CapteP213949"/>
    </source>
</evidence>
<dbReference type="GO" id="GO:0005886">
    <property type="term" value="C:plasma membrane"/>
    <property type="evidence" value="ECO:0007669"/>
    <property type="project" value="UniProtKB-SubCell"/>
</dbReference>
<evidence type="ECO:0000256" key="5">
    <source>
        <dbReference type="ARBA" id="ARBA00023136"/>
    </source>
</evidence>
<sequence length="328" mass="37198">MDSTTDGTWTPATTDSTSSEYQYTTLYKALQCILLLGCAVILVGLNSLVVLSFLFKRIPRTLSNFYMFQLAIADGATGFFVFFNVFSNIFYTLSKSTAYCMFETIPAISCLMASTFCILGLTIDRLRALRNPLVYIPDMTTKKYITSALGVWIIPVTVFFILPMAWYPHLEDTPLKACHTLYILKREFTSYFFLPSIFLIFASVSVVYVPILKMAIKHSREIQAMAPDQNEIKMKSQLQILKTATMILLPYFAGWMPWTFFTAAIVYNDDKFNSPGGIFTVTLYIAYPLILTSGVNPIIYAARMPEYRQAFRAFFGCQTQMIGHKLST</sequence>
<evidence type="ECO:0000256" key="1">
    <source>
        <dbReference type="ARBA" id="ARBA00004651"/>
    </source>
</evidence>
<reference evidence="9" key="3">
    <citation type="submission" date="2015-06" db="UniProtKB">
        <authorList>
            <consortium name="EnsemblMetazoa"/>
        </authorList>
    </citation>
    <scope>IDENTIFICATION</scope>
</reference>
<dbReference type="InterPro" id="IPR000276">
    <property type="entry name" value="GPCR_Rhodpsn"/>
</dbReference>
<keyword evidence="4 6" id="KW-1133">Transmembrane helix</keyword>
<evidence type="ECO:0000313" key="8">
    <source>
        <dbReference type="EMBL" id="ELU15605.1"/>
    </source>
</evidence>
<dbReference type="InterPro" id="IPR017452">
    <property type="entry name" value="GPCR_Rhodpsn_7TM"/>
</dbReference>
<proteinExistence type="predicted"/>
<protein>
    <recommendedName>
        <fullName evidence="7">G-protein coupled receptors family 1 profile domain-containing protein</fullName>
    </recommendedName>
</protein>
<dbReference type="Proteomes" id="UP000014760">
    <property type="component" value="Unassembled WGS sequence"/>
</dbReference>
<dbReference type="Gene3D" id="1.20.1070.10">
    <property type="entry name" value="Rhodopsin 7-helix transmembrane proteins"/>
    <property type="match status" value="1"/>
</dbReference>
<evidence type="ECO:0000259" key="7">
    <source>
        <dbReference type="PROSITE" id="PS50262"/>
    </source>
</evidence>
<dbReference type="SUPFAM" id="SSF81321">
    <property type="entry name" value="Family A G protein-coupled receptor-like"/>
    <property type="match status" value="1"/>
</dbReference>
<dbReference type="OMA" id="YTARTRH"/>
<dbReference type="PROSITE" id="PS50262">
    <property type="entry name" value="G_PROTEIN_RECEP_F1_2"/>
    <property type="match status" value="1"/>
</dbReference>